<dbReference type="InterPro" id="IPR009906">
    <property type="entry name" value="D-Glu_cyclase"/>
</dbReference>
<name>A0A507BCS7_9PEZI</name>
<sequence>MSSTVTQAAVPATSLKTGLEVRLAARNKTLQAHTSGLAPSYIQANLIVLPSRYADDFRLLCARNPVPCALIAESTTPGAFASLKSHVRHPDGDGTSELRLAEDIDLRHDFPRYCVYRDGKLAEQTADLEAVWTDDHVGFLVGCSYSFEQALAAAGLPPRQVVQGRNVAMYKTALPLCPAGVFRDCTYVVSMRPYRAADVERVRDLTRPFVSTHGEPVAWGWDGARRLGIEDITRNDWGDQSLRLDGEGPFDESEEGYVPVFWGCGVTPQSAVVDAGLSGTIMAHAPGYMTVLDVRDEDMFPVLRK</sequence>
<dbReference type="Proteomes" id="UP000319257">
    <property type="component" value="Unassembled WGS sequence"/>
</dbReference>
<keyword evidence="4" id="KW-1185">Reference proteome</keyword>
<dbReference type="GO" id="GO:0006536">
    <property type="term" value="P:glutamate metabolic process"/>
    <property type="evidence" value="ECO:0007669"/>
    <property type="project" value="TreeGrafter"/>
</dbReference>
<dbReference type="AlphaFoldDB" id="A0A507BCS7"/>
<dbReference type="FunFam" id="3.30.2040.10:FF:000001">
    <property type="entry name" value="D-glutamate cyclase, mitochondrial"/>
    <property type="match status" value="1"/>
</dbReference>
<dbReference type="Gene3D" id="3.40.1640.10">
    <property type="entry name" value="PSTPO5379-like"/>
    <property type="match status" value="1"/>
</dbReference>
<comment type="similarity">
    <text evidence="1">Belongs to the D-glutamate cyclase family.</text>
</comment>
<dbReference type="RefSeq" id="XP_030996472.1">
    <property type="nucleotide sequence ID" value="XM_031139646.1"/>
</dbReference>
<evidence type="ECO:0000256" key="2">
    <source>
        <dbReference type="ARBA" id="ARBA00023239"/>
    </source>
</evidence>
<reference evidence="3 4" key="1">
    <citation type="submission" date="2019-06" db="EMBL/GenBank/DDBJ databases">
        <title>Draft genome sequence of the filamentous fungus Phialemoniopsis curvata isolated from diesel fuel.</title>
        <authorList>
            <person name="Varaljay V.A."/>
            <person name="Lyon W.J."/>
            <person name="Crouch A.L."/>
            <person name="Drake C.E."/>
            <person name="Hollomon J.M."/>
            <person name="Nadeau L.J."/>
            <person name="Nunn H.S."/>
            <person name="Stevenson B.S."/>
            <person name="Bojanowski C.L."/>
            <person name="Crookes-Goodson W.J."/>
        </authorList>
    </citation>
    <scope>NUCLEOTIDE SEQUENCE [LARGE SCALE GENOMIC DNA]</scope>
    <source>
        <strain evidence="3 4">D216</strain>
    </source>
</reference>
<dbReference type="PANTHER" id="PTHR32022:SF10">
    <property type="entry name" value="D-GLUTAMATE CYCLASE, MITOCHONDRIAL"/>
    <property type="match status" value="1"/>
</dbReference>
<dbReference type="PANTHER" id="PTHR32022">
    <property type="entry name" value="D-GLUTAMATE CYCLASE, MITOCHONDRIAL"/>
    <property type="match status" value="1"/>
</dbReference>
<dbReference type="SUPFAM" id="SSF160920">
    <property type="entry name" value="PSTPO5379-like"/>
    <property type="match status" value="1"/>
</dbReference>
<accession>A0A507BCS7</accession>
<gene>
    <name evidence="3" type="ORF">E0L32_005156</name>
</gene>
<protein>
    <submittedName>
        <fullName evidence="3">Uncharacterized protein</fullName>
    </submittedName>
</protein>
<dbReference type="GO" id="GO:0047820">
    <property type="term" value="F:D-glutamate cyclase activity"/>
    <property type="evidence" value="ECO:0007669"/>
    <property type="project" value="TreeGrafter"/>
</dbReference>
<dbReference type="InParanoid" id="A0A507BCS7"/>
<dbReference type="Pfam" id="PF07286">
    <property type="entry name" value="D-Glu_cyclase"/>
    <property type="match status" value="1"/>
</dbReference>
<dbReference type="STRING" id="1093900.A0A507BCS7"/>
<evidence type="ECO:0000256" key="1">
    <source>
        <dbReference type="ARBA" id="ARBA00007896"/>
    </source>
</evidence>
<dbReference type="Gene3D" id="3.30.2040.10">
    <property type="entry name" value="PSTPO5379-like domain"/>
    <property type="match status" value="1"/>
</dbReference>
<comment type="caution">
    <text evidence="3">The sequence shown here is derived from an EMBL/GenBank/DDBJ whole genome shotgun (WGS) entry which is preliminary data.</text>
</comment>
<dbReference type="GeneID" id="41972603"/>
<organism evidence="3 4">
    <name type="scientific">Thyridium curvatum</name>
    <dbReference type="NCBI Taxonomy" id="1093900"/>
    <lineage>
        <taxon>Eukaryota</taxon>
        <taxon>Fungi</taxon>
        <taxon>Dikarya</taxon>
        <taxon>Ascomycota</taxon>
        <taxon>Pezizomycotina</taxon>
        <taxon>Sordariomycetes</taxon>
        <taxon>Sordariomycetidae</taxon>
        <taxon>Thyridiales</taxon>
        <taxon>Thyridiaceae</taxon>
        <taxon>Thyridium</taxon>
    </lineage>
</organism>
<dbReference type="InterPro" id="IPR038021">
    <property type="entry name" value="Putative_hydro-lyase"/>
</dbReference>
<keyword evidence="2" id="KW-0456">Lyase</keyword>
<evidence type="ECO:0000313" key="3">
    <source>
        <dbReference type="EMBL" id="TPX14761.1"/>
    </source>
</evidence>
<dbReference type="OrthoDB" id="10262538at2759"/>
<proteinExistence type="inferred from homology"/>
<evidence type="ECO:0000313" key="4">
    <source>
        <dbReference type="Proteomes" id="UP000319257"/>
    </source>
</evidence>
<dbReference type="EMBL" id="SKBQ01000026">
    <property type="protein sequence ID" value="TPX14761.1"/>
    <property type="molecule type" value="Genomic_DNA"/>
</dbReference>